<dbReference type="Pfam" id="PF21197">
    <property type="entry name" value="PgaA_barrel"/>
    <property type="match status" value="1"/>
</dbReference>
<organism evidence="3 4">
    <name type="scientific">Noviluteimonas lactosilytica</name>
    <dbReference type="NCBI Taxonomy" id="2888523"/>
    <lineage>
        <taxon>Bacteria</taxon>
        <taxon>Pseudomonadati</taxon>
        <taxon>Pseudomonadota</taxon>
        <taxon>Gammaproteobacteria</taxon>
        <taxon>Lysobacterales</taxon>
        <taxon>Lysobacteraceae</taxon>
        <taxon>Noviluteimonas</taxon>
    </lineage>
</organism>
<evidence type="ECO:0000313" key="3">
    <source>
        <dbReference type="EMBL" id="MCC8363209.1"/>
    </source>
</evidence>
<protein>
    <recommendedName>
        <fullName evidence="2">PgaA membrane beta barrel domain-containing protein</fullName>
    </recommendedName>
</protein>
<dbReference type="InterPro" id="IPR011990">
    <property type="entry name" value="TPR-like_helical_dom_sf"/>
</dbReference>
<gene>
    <name evidence="3" type="ORF">LK996_08990</name>
</gene>
<dbReference type="Gene3D" id="1.25.40.10">
    <property type="entry name" value="Tetratricopeptide repeat domain"/>
    <property type="match status" value="1"/>
</dbReference>
<dbReference type="InterPro" id="IPR049003">
    <property type="entry name" value="PgaA_barrel"/>
</dbReference>
<feature type="chain" id="PRO_5046977823" description="PgaA membrane beta barrel domain-containing protein" evidence="1">
    <location>
        <begin position="29"/>
        <end position="508"/>
    </location>
</feature>
<dbReference type="EMBL" id="JAJGAK010000001">
    <property type="protein sequence ID" value="MCC8363209.1"/>
    <property type="molecule type" value="Genomic_DNA"/>
</dbReference>
<evidence type="ECO:0000259" key="2">
    <source>
        <dbReference type="Pfam" id="PF21197"/>
    </source>
</evidence>
<keyword evidence="1" id="KW-0732">Signal</keyword>
<accession>A0ABS8JHX1</accession>
<proteinExistence type="predicted"/>
<dbReference type="SUPFAM" id="SSF48452">
    <property type="entry name" value="TPR-like"/>
    <property type="match status" value="1"/>
</dbReference>
<sequence length="508" mass="55867">MAQVTLVRATLAHAIALTLGLATLPALAQDTILRQQAREAAWAGRTAQALHMMDRHLQEFPQDREAQMDRARWLAWNGDYAGSIEALDALGGDDAEARALRARVQAWAGRRDAALVLNTPLYAPQPGDVQSFHTQVASASGEAGATAPDEYGIAWTQALAERLGERPERALEPLANVARLQPGTKDTLDLTDAVRLPLYSYVGMPASTYTDSDDIDIRARMLEANLRVSDVIRLLADGGKRTHEAQLGGPFAPIMGGDTIDEQRMGIGARFSLTTDFALEAWGGRSELDFQNGATDGATIGRLLFSHRATDDVSYTVGFERDRVAYSPRALSLDVMRNGGYVEGRLTPTLRDTIAVRLAADNFSDTNRRRAVSADWRHAVYRGVKTYIDVGAQAEWLGYSEKPDTGYYSPDNYRRIAPVVSSYIAFTPEVALYLSGAVGVQRDETFTGWERAADFGANLTFGVFTHWQLVASAGYSERLNEFGQYDGRSYGLSLRYRFCEFNADRCPN</sequence>
<comment type="caution">
    <text evidence="3">The sequence shown here is derived from an EMBL/GenBank/DDBJ whole genome shotgun (WGS) entry which is preliminary data.</text>
</comment>
<keyword evidence="4" id="KW-1185">Reference proteome</keyword>
<feature type="signal peptide" evidence="1">
    <location>
        <begin position="1"/>
        <end position="28"/>
    </location>
</feature>
<evidence type="ECO:0000313" key="4">
    <source>
        <dbReference type="Proteomes" id="UP001165293"/>
    </source>
</evidence>
<feature type="domain" description="PgaA membrane beta barrel" evidence="2">
    <location>
        <begin position="296"/>
        <end position="422"/>
    </location>
</feature>
<name>A0ABS8JHX1_9GAMM</name>
<evidence type="ECO:0000256" key="1">
    <source>
        <dbReference type="SAM" id="SignalP"/>
    </source>
</evidence>
<reference evidence="3" key="1">
    <citation type="submission" date="2021-10" db="EMBL/GenBank/DDBJ databases">
        <authorList>
            <person name="Lyu M."/>
            <person name="Wang X."/>
            <person name="Meng X."/>
            <person name="Xu K."/>
        </authorList>
    </citation>
    <scope>NUCLEOTIDE SEQUENCE</scope>
    <source>
        <strain evidence="3">A6</strain>
    </source>
</reference>
<dbReference type="RefSeq" id="WP_230526753.1">
    <property type="nucleotide sequence ID" value="NZ_JAJGAK010000001.1"/>
</dbReference>
<dbReference type="Proteomes" id="UP001165293">
    <property type="component" value="Unassembled WGS sequence"/>
</dbReference>